<dbReference type="EMBL" id="KB467832">
    <property type="protein sequence ID" value="PCH34517.1"/>
    <property type="molecule type" value="Genomic_DNA"/>
</dbReference>
<proteinExistence type="predicted"/>
<feature type="compositionally biased region" description="Low complexity" evidence="1">
    <location>
        <begin position="55"/>
        <end position="72"/>
    </location>
</feature>
<evidence type="ECO:0000313" key="2">
    <source>
        <dbReference type="EMBL" id="PCH34517.1"/>
    </source>
</evidence>
<gene>
    <name evidence="2" type="ORF">WOLCODRAFT_155168</name>
</gene>
<feature type="compositionally biased region" description="Polar residues" evidence="1">
    <location>
        <begin position="256"/>
        <end position="265"/>
    </location>
</feature>
<reference evidence="2 3" key="1">
    <citation type="journal article" date="2012" name="Science">
        <title>The Paleozoic origin of enzymatic lignin decomposition reconstructed from 31 fungal genomes.</title>
        <authorList>
            <person name="Floudas D."/>
            <person name="Binder M."/>
            <person name="Riley R."/>
            <person name="Barry K."/>
            <person name="Blanchette R.A."/>
            <person name="Henrissat B."/>
            <person name="Martinez A.T."/>
            <person name="Otillar R."/>
            <person name="Spatafora J.W."/>
            <person name="Yadav J.S."/>
            <person name="Aerts A."/>
            <person name="Benoit I."/>
            <person name="Boyd A."/>
            <person name="Carlson A."/>
            <person name="Copeland A."/>
            <person name="Coutinho P.M."/>
            <person name="de Vries R.P."/>
            <person name="Ferreira P."/>
            <person name="Findley K."/>
            <person name="Foster B."/>
            <person name="Gaskell J."/>
            <person name="Glotzer D."/>
            <person name="Gorecki P."/>
            <person name="Heitman J."/>
            <person name="Hesse C."/>
            <person name="Hori C."/>
            <person name="Igarashi K."/>
            <person name="Jurgens J.A."/>
            <person name="Kallen N."/>
            <person name="Kersten P."/>
            <person name="Kohler A."/>
            <person name="Kuees U."/>
            <person name="Kumar T.K.A."/>
            <person name="Kuo A."/>
            <person name="LaButti K."/>
            <person name="Larrondo L.F."/>
            <person name="Lindquist E."/>
            <person name="Ling A."/>
            <person name="Lombard V."/>
            <person name="Lucas S."/>
            <person name="Lundell T."/>
            <person name="Martin R."/>
            <person name="McLaughlin D.J."/>
            <person name="Morgenstern I."/>
            <person name="Morin E."/>
            <person name="Murat C."/>
            <person name="Nagy L.G."/>
            <person name="Nolan M."/>
            <person name="Ohm R.A."/>
            <person name="Patyshakuliyeva A."/>
            <person name="Rokas A."/>
            <person name="Ruiz-Duenas F.J."/>
            <person name="Sabat G."/>
            <person name="Salamov A."/>
            <person name="Samejima M."/>
            <person name="Schmutz J."/>
            <person name="Slot J.C."/>
            <person name="St John F."/>
            <person name="Stenlid J."/>
            <person name="Sun H."/>
            <person name="Sun S."/>
            <person name="Syed K."/>
            <person name="Tsang A."/>
            <person name="Wiebenga A."/>
            <person name="Young D."/>
            <person name="Pisabarro A."/>
            <person name="Eastwood D.C."/>
            <person name="Martin F."/>
            <person name="Cullen D."/>
            <person name="Grigoriev I.V."/>
            <person name="Hibbett D.S."/>
        </authorList>
    </citation>
    <scope>NUCLEOTIDE SEQUENCE [LARGE SCALE GENOMIC DNA]</scope>
    <source>
        <strain evidence="2 3">MD-104</strain>
    </source>
</reference>
<keyword evidence="3" id="KW-1185">Reference proteome</keyword>
<name>A0A2H3JEU5_WOLCO</name>
<evidence type="ECO:0000256" key="1">
    <source>
        <dbReference type="SAM" id="MobiDB-lite"/>
    </source>
</evidence>
<protein>
    <submittedName>
        <fullName evidence="2">Uncharacterized protein</fullName>
    </submittedName>
</protein>
<feature type="compositionally biased region" description="Polar residues" evidence="1">
    <location>
        <begin position="194"/>
        <end position="217"/>
    </location>
</feature>
<evidence type="ECO:0000313" key="3">
    <source>
        <dbReference type="Proteomes" id="UP000218811"/>
    </source>
</evidence>
<feature type="compositionally biased region" description="Polar residues" evidence="1">
    <location>
        <begin position="15"/>
        <end position="32"/>
    </location>
</feature>
<sequence length="291" mass="30837">MLAQRGSRPDDKSQRSVQLRAPTQAQLKSPTWGNEEDDGPMAHPTAGAVPAINRATAAPPALTTAPLDWTTPSGTLPRAPSRQGGPTRGGSPLRPRPSSGQRRKHLGSQRNGAHRPPWIKTRKPTGKGPKDIQVQTRTPPDPSGSDKTILVNGRAPAEGHTARATARVEQTQPQATATDPPAYQTQGRAKAHSRQGNPPRTKSNGSADCLNNHTTPSADRAHMPTKQGAQSGKAARQRVGRGADHTNTPLGPATWSHHTPTASHSNRATAALKAYQGTVRTMNGTGTRRDD</sequence>
<feature type="compositionally biased region" description="Polar residues" evidence="1">
    <location>
        <begin position="168"/>
        <end position="187"/>
    </location>
</feature>
<dbReference type="AlphaFoldDB" id="A0A2H3JEU5"/>
<organism evidence="2 3">
    <name type="scientific">Wolfiporia cocos (strain MD-104)</name>
    <name type="common">Brown rot fungus</name>
    <dbReference type="NCBI Taxonomy" id="742152"/>
    <lineage>
        <taxon>Eukaryota</taxon>
        <taxon>Fungi</taxon>
        <taxon>Dikarya</taxon>
        <taxon>Basidiomycota</taxon>
        <taxon>Agaricomycotina</taxon>
        <taxon>Agaricomycetes</taxon>
        <taxon>Polyporales</taxon>
        <taxon>Phaeolaceae</taxon>
        <taxon>Wolfiporia</taxon>
    </lineage>
</organism>
<accession>A0A2H3JEU5</accession>
<dbReference type="Proteomes" id="UP000218811">
    <property type="component" value="Unassembled WGS sequence"/>
</dbReference>
<feature type="region of interest" description="Disordered" evidence="1">
    <location>
        <begin position="1"/>
        <end position="265"/>
    </location>
</feature>